<gene>
    <name evidence="2" type="ORF">AC578_2106</name>
</gene>
<dbReference type="OrthoDB" id="3649432at2759"/>
<keyword evidence="3" id="KW-1185">Reference proteome</keyword>
<protein>
    <submittedName>
        <fullName evidence="2">Uncharacterized protein</fullName>
    </submittedName>
</protein>
<feature type="region of interest" description="Disordered" evidence="1">
    <location>
        <begin position="191"/>
        <end position="333"/>
    </location>
</feature>
<reference evidence="2 3" key="1">
    <citation type="submission" date="2015-07" db="EMBL/GenBank/DDBJ databases">
        <title>Comparative genomics of the Sigatoka disease complex on banana suggests a link between parallel evolutionary changes in Pseudocercospora fijiensis and Pseudocercospora eumusae and increased virulence on the banana host.</title>
        <authorList>
            <person name="Chang T.-C."/>
            <person name="Salvucci A."/>
            <person name="Crous P.W."/>
            <person name="Stergiopoulos I."/>
        </authorList>
    </citation>
    <scope>NUCLEOTIDE SEQUENCE [LARGE SCALE GENOMIC DNA]</scope>
    <source>
        <strain evidence="2 3">CBS 114824</strain>
    </source>
</reference>
<accession>A0A139HQH1</accession>
<name>A0A139HQH1_9PEZI</name>
<sequence>MSRTGHNTADTKAPVEPRINAYFTAIEADVNARFTAVQVGIDGIGEAYNQVAEGCTEIEKRLEALEHSNKDIRTRQHETTAQVKQVKGIGQKVDTIEFDIKTLINGRLSEHDKAIKDLQSQGSKDVDEVLQSVLLRLQKLEKAPSREKPQCTTTNLSTAALAQALLDRLKNGQAIEDEQLSRSLVTELFSNTTTTQPVRHMNTPPKDLPPEPRPAPEPEPEPIQQPQRKLNLSCAMPSTGSYRPKVKARHRQIQAARDALARKRKRASSKSGLPVDNEEGDARSAGMKHSRPLPSRPEMDEGVTVEEGFAEGEHCRRSGRAPKPAQLAAGTVSWAEARELKKQRLGRT</sequence>
<feature type="compositionally biased region" description="Acidic residues" evidence="1">
    <location>
        <begin position="300"/>
        <end position="310"/>
    </location>
</feature>
<dbReference type="AlphaFoldDB" id="A0A139HQH1"/>
<evidence type="ECO:0000313" key="2">
    <source>
        <dbReference type="EMBL" id="KXT04639.1"/>
    </source>
</evidence>
<proteinExistence type="predicted"/>
<comment type="caution">
    <text evidence="2">The sequence shown here is derived from an EMBL/GenBank/DDBJ whole genome shotgun (WGS) entry which is preliminary data.</text>
</comment>
<evidence type="ECO:0000256" key="1">
    <source>
        <dbReference type="SAM" id="MobiDB-lite"/>
    </source>
</evidence>
<dbReference type="EMBL" id="LFZN01000019">
    <property type="protein sequence ID" value="KXT04639.1"/>
    <property type="molecule type" value="Genomic_DNA"/>
</dbReference>
<dbReference type="Proteomes" id="UP000070133">
    <property type="component" value="Unassembled WGS sequence"/>
</dbReference>
<evidence type="ECO:0000313" key="3">
    <source>
        <dbReference type="Proteomes" id="UP000070133"/>
    </source>
</evidence>
<organism evidence="2 3">
    <name type="scientific">Pseudocercospora eumusae</name>
    <dbReference type="NCBI Taxonomy" id="321146"/>
    <lineage>
        <taxon>Eukaryota</taxon>
        <taxon>Fungi</taxon>
        <taxon>Dikarya</taxon>
        <taxon>Ascomycota</taxon>
        <taxon>Pezizomycotina</taxon>
        <taxon>Dothideomycetes</taxon>
        <taxon>Dothideomycetidae</taxon>
        <taxon>Mycosphaerellales</taxon>
        <taxon>Mycosphaerellaceae</taxon>
        <taxon>Pseudocercospora</taxon>
    </lineage>
</organism>